<organism evidence="1 2">
    <name type="scientific">Ochrobactrum teleogrylli</name>
    <dbReference type="NCBI Taxonomy" id="2479765"/>
    <lineage>
        <taxon>Bacteria</taxon>
        <taxon>Pseudomonadati</taxon>
        <taxon>Pseudomonadota</taxon>
        <taxon>Alphaproteobacteria</taxon>
        <taxon>Hyphomicrobiales</taxon>
        <taxon>Brucellaceae</taxon>
        <taxon>Brucella/Ochrobactrum group</taxon>
        <taxon>Ochrobactrum</taxon>
    </lineage>
</organism>
<dbReference type="EMBL" id="JBBHKQ010000001">
    <property type="protein sequence ID" value="MEJ5898568.1"/>
    <property type="molecule type" value="Genomic_DNA"/>
</dbReference>
<dbReference type="AlphaFoldDB" id="A0ABD5JTG2"/>
<evidence type="ECO:0000313" key="2">
    <source>
        <dbReference type="Proteomes" id="UP001362311"/>
    </source>
</evidence>
<dbReference type="RefSeq" id="WP_339437898.1">
    <property type="nucleotide sequence ID" value="NZ_JBBHKQ010000001.1"/>
</dbReference>
<sequence length="122" mass="13332">MSLKDALKDHIRIADLKGFAGDGDQLCDYLIGREPEATRDDVAEALLELANERQSEGEYYNLQAEFLRALQKFRSTLAEGADLQKAVLERYQAGDAQAIELVALMEQVQIAEDAFVAAGGAA</sequence>
<proteinExistence type="predicted"/>
<name>A0ABD5JTG2_9HYPH</name>
<reference evidence="1 2" key="1">
    <citation type="submission" date="2024-03" db="EMBL/GenBank/DDBJ databases">
        <title>Reference genomes for the five species model microbial community.</title>
        <authorList>
            <person name="Padfield D."/>
        </authorList>
    </citation>
    <scope>NUCLEOTIDE SEQUENCE [LARGE SCALE GENOMIC DNA]</scope>
    <source>
        <strain evidence="1 2">AB1</strain>
    </source>
</reference>
<dbReference type="Proteomes" id="UP001362311">
    <property type="component" value="Unassembled WGS sequence"/>
</dbReference>
<gene>
    <name evidence="1" type="ORF">WIX40_00375</name>
</gene>
<evidence type="ECO:0000313" key="1">
    <source>
        <dbReference type="EMBL" id="MEJ5898568.1"/>
    </source>
</evidence>
<accession>A0ABD5JTG2</accession>
<comment type="caution">
    <text evidence="1">The sequence shown here is derived from an EMBL/GenBank/DDBJ whole genome shotgun (WGS) entry which is preliminary data.</text>
</comment>
<protein>
    <submittedName>
        <fullName evidence="1">Uncharacterized protein</fullName>
    </submittedName>
</protein>